<dbReference type="PANTHER" id="PTHR22807:SF61">
    <property type="entry name" value="NOL1_NOP2_SUN FAMILY PROTEIN _ ANTITERMINATION NUSB DOMAIN-CONTAINING PROTEIN"/>
    <property type="match status" value="1"/>
</dbReference>
<name>A0A317E5Q6_9PROT</name>
<keyword evidence="4 5" id="KW-0694">RNA-binding</keyword>
<dbReference type="Gene3D" id="1.10.940.10">
    <property type="entry name" value="NusB-like"/>
    <property type="match status" value="1"/>
</dbReference>
<evidence type="ECO:0000256" key="3">
    <source>
        <dbReference type="ARBA" id="ARBA00022691"/>
    </source>
</evidence>
<keyword evidence="6" id="KW-0175">Coiled coil</keyword>
<gene>
    <name evidence="8" type="ORF">DKG74_15165</name>
</gene>
<dbReference type="SUPFAM" id="SSF53335">
    <property type="entry name" value="S-adenosyl-L-methionine-dependent methyltransferases"/>
    <property type="match status" value="1"/>
</dbReference>
<dbReference type="EMBL" id="QGLE01000009">
    <property type="protein sequence ID" value="PWR20345.1"/>
    <property type="molecule type" value="Genomic_DNA"/>
</dbReference>
<dbReference type="AlphaFoldDB" id="A0A317E5Q6"/>
<keyword evidence="3 5" id="KW-0949">S-adenosyl-L-methionine</keyword>
<dbReference type="Pfam" id="PF01189">
    <property type="entry name" value="Methyltr_RsmB-F"/>
    <property type="match status" value="1"/>
</dbReference>
<dbReference type="PROSITE" id="PS51686">
    <property type="entry name" value="SAM_MT_RSMB_NOP"/>
    <property type="match status" value="1"/>
</dbReference>
<evidence type="ECO:0000313" key="8">
    <source>
        <dbReference type="EMBL" id="PWR20345.1"/>
    </source>
</evidence>
<dbReference type="InterPro" id="IPR006027">
    <property type="entry name" value="NusB_RsmB_TIM44"/>
</dbReference>
<evidence type="ECO:0000256" key="6">
    <source>
        <dbReference type="SAM" id="Coils"/>
    </source>
</evidence>
<organism evidence="8 9">
    <name type="scientific">Zavarzinia aquatilis</name>
    <dbReference type="NCBI Taxonomy" id="2211142"/>
    <lineage>
        <taxon>Bacteria</taxon>
        <taxon>Pseudomonadati</taxon>
        <taxon>Pseudomonadota</taxon>
        <taxon>Alphaproteobacteria</taxon>
        <taxon>Rhodospirillales</taxon>
        <taxon>Zavarziniaceae</taxon>
        <taxon>Zavarzinia</taxon>
    </lineage>
</organism>
<dbReference type="SUPFAM" id="SSF48013">
    <property type="entry name" value="NusB-like"/>
    <property type="match status" value="1"/>
</dbReference>
<feature type="binding site" evidence="5">
    <location>
        <position position="287"/>
    </location>
    <ligand>
        <name>S-adenosyl-L-methionine</name>
        <dbReference type="ChEBI" id="CHEBI:59789"/>
    </ligand>
</feature>
<evidence type="ECO:0000256" key="1">
    <source>
        <dbReference type="ARBA" id="ARBA00022603"/>
    </source>
</evidence>
<protein>
    <recommendedName>
        <fullName evidence="7">SAM-dependent MTase RsmB/NOP-type domain-containing protein</fullName>
    </recommendedName>
</protein>
<reference evidence="8 9" key="1">
    <citation type="submission" date="2018-05" db="EMBL/GenBank/DDBJ databases">
        <title>Zavarzinia sp. HR-AS.</title>
        <authorList>
            <person name="Lee Y."/>
            <person name="Jeon C.O."/>
        </authorList>
    </citation>
    <scope>NUCLEOTIDE SEQUENCE [LARGE SCALE GENOMIC DNA]</scope>
    <source>
        <strain evidence="8 9">HR-AS</strain>
    </source>
</reference>
<sequence>MTTESSAANAAGSEHSAANAAHAGLAARFAALGLIEAVIARGQPLDDAVDQAGALDRLAPRDRAFAHALAAAAVRSWGFLLAVLDRCLDRPGSHLPDRLRAILALGAAQLLILDVPAHAAVGATVELVDGKLSKLKGLANAVLRRMEREKAGLLAQVDRGRASTPDWLFEGWVKAYGAEAAAAIAAAHQVEPPLDLTLKPGLDAGDWAARLGAAVLPTGSLRLTGAGRIADLPGFAEGAWWVQDAAAALPARLLNPAPGSAVVDLCAAPGGKTAQLAALGALVTAVDQARGRINRLRENLTRLKLEAETVVADVAAWQPAEKVPFVLLDAPCSATGTLRRNPDIALHRTPEEIRELGRVQLRLLRAAVQMLAPGGTLVFCTCSIEPREGPEAIEALLAAGAPLRRVPISPAEVPGLETAITPAGDLRTLPSHWPEAGGIDGFFVSRLTRV</sequence>
<comment type="caution">
    <text evidence="8">The sequence shown here is derived from an EMBL/GenBank/DDBJ whole genome shotgun (WGS) entry which is preliminary data.</text>
</comment>
<dbReference type="GO" id="GO:0008173">
    <property type="term" value="F:RNA methyltransferase activity"/>
    <property type="evidence" value="ECO:0007669"/>
    <property type="project" value="InterPro"/>
</dbReference>
<feature type="binding site" evidence="5">
    <location>
        <begin position="266"/>
        <end position="272"/>
    </location>
    <ligand>
        <name>S-adenosyl-L-methionine</name>
        <dbReference type="ChEBI" id="CHEBI:59789"/>
    </ligand>
</feature>
<comment type="similarity">
    <text evidence="5">Belongs to the class I-like SAM-binding methyltransferase superfamily. RsmB/NOP family.</text>
</comment>
<dbReference type="Proteomes" id="UP000245461">
    <property type="component" value="Unassembled WGS sequence"/>
</dbReference>
<dbReference type="RefSeq" id="WP_109907019.1">
    <property type="nucleotide sequence ID" value="NZ_QGLE01000009.1"/>
</dbReference>
<feature type="binding site" evidence="5">
    <location>
        <position position="329"/>
    </location>
    <ligand>
        <name>S-adenosyl-L-methionine</name>
        <dbReference type="ChEBI" id="CHEBI:59789"/>
    </ligand>
</feature>
<feature type="domain" description="SAM-dependent MTase RsmB/NOP-type" evidence="7">
    <location>
        <begin position="156"/>
        <end position="450"/>
    </location>
</feature>
<evidence type="ECO:0000313" key="9">
    <source>
        <dbReference type="Proteomes" id="UP000245461"/>
    </source>
</evidence>
<dbReference type="InterPro" id="IPR023267">
    <property type="entry name" value="RCMT"/>
</dbReference>
<dbReference type="InterPro" id="IPR001678">
    <property type="entry name" value="MeTrfase_RsmB-F_NOP2_dom"/>
</dbReference>
<dbReference type="GO" id="GO:0003723">
    <property type="term" value="F:RNA binding"/>
    <property type="evidence" value="ECO:0007669"/>
    <property type="project" value="UniProtKB-UniRule"/>
</dbReference>
<evidence type="ECO:0000256" key="2">
    <source>
        <dbReference type="ARBA" id="ARBA00022679"/>
    </source>
</evidence>
<dbReference type="OrthoDB" id="9810297at2"/>
<dbReference type="PANTHER" id="PTHR22807">
    <property type="entry name" value="NOP2 YEAST -RELATED NOL1/NOP2/FMU SUN DOMAIN-CONTAINING"/>
    <property type="match status" value="1"/>
</dbReference>
<proteinExistence type="inferred from homology"/>
<accession>A0A317E5Q6</accession>
<feature type="binding site" evidence="5">
    <location>
        <position position="313"/>
    </location>
    <ligand>
        <name>S-adenosyl-L-methionine</name>
        <dbReference type="ChEBI" id="CHEBI:59789"/>
    </ligand>
</feature>
<dbReference type="PRINTS" id="PR02008">
    <property type="entry name" value="RCMTFAMILY"/>
</dbReference>
<evidence type="ECO:0000256" key="5">
    <source>
        <dbReference type="PROSITE-ProRule" id="PRU01023"/>
    </source>
</evidence>
<dbReference type="GO" id="GO:0006355">
    <property type="term" value="P:regulation of DNA-templated transcription"/>
    <property type="evidence" value="ECO:0007669"/>
    <property type="project" value="InterPro"/>
</dbReference>
<evidence type="ECO:0000259" key="7">
    <source>
        <dbReference type="PROSITE" id="PS51686"/>
    </source>
</evidence>
<keyword evidence="9" id="KW-1185">Reference proteome</keyword>
<keyword evidence="1 5" id="KW-0489">Methyltransferase</keyword>
<dbReference type="Gene3D" id="3.40.50.150">
    <property type="entry name" value="Vaccinia Virus protein VP39"/>
    <property type="match status" value="1"/>
</dbReference>
<dbReference type="CDD" id="cd02440">
    <property type="entry name" value="AdoMet_MTases"/>
    <property type="match status" value="1"/>
</dbReference>
<dbReference type="Pfam" id="PF01029">
    <property type="entry name" value="NusB"/>
    <property type="match status" value="1"/>
</dbReference>
<feature type="active site" description="Nucleophile" evidence="5">
    <location>
        <position position="382"/>
    </location>
</feature>
<dbReference type="GO" id="GO:0001510">
    <property type="term" value="P:RNA methylation"/>
    <property type="evidence" value="ECO:0007669"/>
    <property type="project" value="InterPro"/>
</dbReference>
<feature type="coiled-coil region" evidence="6">
    <location>
        <begin position="286"/>
        <end position="313"/>
    </location>
</feature>
<dbReference type="InterPro" id="IPR035926">
    <property type="entry name" value="NusB-like_sf"/>
</dbReference>
<keyword evidence="2 5" id="KW-0808">Transferase</keyword>
<dbReference type="InterPro" id="IPR049560">
    <property type="entry name" value="MeTrfase_RsmB-F_NOP2_cat"/>
</dbReference>
<evidence type="ECO:0000256" key="4">
    <source>
        <dbReference type="ARBA" id="ARBA00022884"/>
    </source>
</evidence>
<dbReference type="InterPro" id="IPR029063">
    <property type="entry name" value="SAM-dependent_MTases_sf"/>
</dbReference>
<dbReference type="FunFam" id="3.40.50.150:FF:000257">
    <property type="entry name" value="16S rRNA methyltransferase"/>
    <property type="match status" value="1"/>
</dbReference>